<accession>A0A9Q3E525</accession>
<comment type="caution">
    <text evidence="2">The sequence shown here is derived from an EMBL/GenBank/DDBJ whole genome shotgun (WGS) entry which is preliminary data.</text>
</comment>
<reference evidence="2" key="1">
    <citation type="submission" date="2021-03" db="EMBL/GenBank/DDBJ databases">
        <title>Draft genome sequence of rust myrtle Austropuccinia psidii MF-1, a brazilian biotype.</title>
        <authorList>
            <person name="Quecine M.C."/>
            <person name="Pachon D.M.R."/>
            <person name="Bonatelli M.L."/>
            <person name="Correr F.H."/>
            <person name="Franceschini L.M."/>
            <person name="Leite T.F."/>
            <person name="Margarido G.R.A."/>
            <person name="Almeida C.A."/>
            <person name="Ferrarezi J.A."/>
            <person name="Labate C.A."/>
        </authorList>
    </citation>
    <scope>NUCLEOTIDE SEQUENCE</scope>
    <source>
        <strain evidence="2">MF-1</strain>
    </source>
</reference>
<gene>
    <name evidence="2" type="ORF">O181_052510</name>
</gene>
<sequence>MKKEDTNDKEDESDSGKDTKEPETSEGDKIHIINSQINDIDLIYEVLDVNSNLPQLETSDTSLTNIQDAKMYRTKPAKGMEYTAGRSSISIFMVENQEAKLNLATGAYCTCAGNN</sequence>
<feature type="region of interest" description="Disordered" evidence="1">
    <location>
        <begin position="1"/>
        <end position="30"/>
    </location>
</feature>
<evidence type="ECO:0000313" key="3">
    <source>
        <dbReference type="Proteomes" id="UP000765509"/>
    </source>
</evidence>
<evidence type="ECO:0000256" key="1">
    <source>
        <dbReference type="SAM" id="MobiDB-lite"/>
    </source>
</evidence>
<feature type="compositionally biased region" description="Basic and acidic residues" evidence="1">
    <location>
        <begin position="14"/>
        <end position="30"/>
    </location>
</feature>
<dbReference type="EMBL" id="AVOT02022997">
    <property type="protein sequence ID" value="MBW0512795.1"/>
    <property type="molecule type" value="Genomic_DNA"/>
</dbReference>
<dbReference type="AlphaFoldDB" id="A0A9Q3E525"/>
<evidence type="ECO:0000313" key="2">
    <source>
        <dbReference type="EMBL" id="MBW0512795.1"/>
    </source>
</evidence>
<proteinExistence type="predicted"/>
<name>A0A9Q3E525_9BASI</name>
<protein>
    <submittedName>
        <fullName evidence="2">Uncharacterized protein</fullName>
    </submittedName>
</protein>
<keyword evidence="3" id="KW-1185">Reference proteome</keyword>
<dbReference type="Proteomes" id="UP000765509">
    <property type="component" value="Unassembled WGS sequence"/>
</dbReference>
<organism evidence="2 3">
    <name type="scientific">Austropuccinia psidii MF-1</name>
    <dbReference type="NCBI Taxonomy" id="1389203"/>
    <lineage>
        <taxon>Eukaryota</taxon>
        <taxon>Fungi</taxon>
        <taxon>Dikarya</taxon>
        <taxon>Basidiomycota</taxon>
        <taxon>Pucciniomycotina</taxon>
        <taxon>Pucciniomycetes</taxon>
        <taxon>Pucciniales</taxon>
        <taxon>Sphaerophragmiaceae</taxon>
        <taxon>Austropuccinia</taxon>
    </lineage>
</organism>